<evidence type="ECO:0000313" key="5">
    <source>
        <dbReference type="Proteomes" id="UP000677054"/>
    </source>
</evidence>
<protein>
    <recommendedName>
        <fullName evidence="3">Ig-like domain-containing protein</fullName>
    </recommendedName>
</protein>
<dbReference type="SMART" id="SM00406">
    <property type="entry name" value="IGv"/>
    <property type="match status" value="1"/>
</dbReference>
<dbReference type="InterPro" id="IPR013106">
    <property type="entry name" value="Ig_V-set"/>
</dbReference>
<dbReference type="InterPro" id="IPR013783">
    <property type="entry name" value="Ig-like_fold"/>
</dbReference>
<dbReference type="InterPro" id="IPR036179">
    <property type="entry name" value="Ig-like_dom_sf"/>
</dbReference>
<organism evidence="4">
    <name type="scientific">Darwinula stevensoni</name>
    <dbReference type="NCBI Taxonomy" id="69355"/>
    <lineage>
        <taxon>Eukaryota</taxon>
        <taxon>Metazoa</taxon>
        <taxon>Ecdysozoa</taxon>
        <taxon>Arthropoda</taxon>
        <taxon>Crustacea</taxon>
        <taxon>Oligostraca</taxon>
        <taxon>Ostracoda</taxon>
        <taxon>Podocopa</taxon>
        <taxon>Podocopida</taxon>
        <taxon>Darwinulocopina</taxon>
        <taxon>Darwinuloidea</taxon>
        <taxon>Darwinulidae</taxon>
        <taxon>Darwinula</taxon>
    </lineage>
</organism>
<accession>A0A7R9FPZ0</accession>
<feature type="domain" description="Ig-like" evidence="3">
    <location>
        <begin position="101"/>
        <end position="187"/>
    </location>
</feature>
<name>A0A7R9FPZ0_9CRUS</name>
<evidence type="ECO:0000256" key="1">
    <source>
        <dbReference type="SAM" id="MobiDB-lite"/>
    </source>
</evidence>
<feature type="chain" id="PRO_5036210494" description="Ig-like domain-containing protein" evidence="2">
    <location>
        <begin position="17"/>
        <end position="288"/>
    </location>
</feature>
<dbReference type="Proteomes" id="UP000677054">
    <property type="component" value="Unassembled WGS sequence"/>
</dbReference>
<dbReference type="EMBL" id="LR902394">
    <property type="protein sequence ID" value="CAD7250480.1"/>
    <property type="molecule type" value="Genomic_DNA"/>
</dbReference>
<evidence type="ECO:0000259" key="3">
    <source>
        <dbReference type="PROSITE" id="PS50835"/>
    </source>
</evidence>
<reference evidence="4" key="1">
    <citation type="submission" date="2020-11" db="EMBL/GenBank/DDBJ databases">
        <authorList>
            <person name="Tran Van P."/>
        </authorList>
    </citation>
    <scope>NUCLEOTIDE SEQUENCE</scope>
</reference>
<keyword evidence="2" id="KW-0732">Signal</keyword>
<dbReference type="Gene3D" id="2.60.40.10">
    <property type="entry name" value="Immunoglobulins"/>
    <property type="match status" value="1"/>
</dbReference>
<dbReference type="PROSITE" id="PS50835">
    <property type="entry name" value="IG_LIKE"/>
    <property type="match status" value="1"/>
</dbReference>
<keyword evidence="5" id="KW-1185">Reference proteome</keyword>
<feature type="signal peptide" evidence="2">
    <location>
        <begin position="1"/>
        <end position="16"/>
    </location>
</feature>
<dbReference type="SUPFAM" id="SSF48726">
    <property type="entry name" value="Immunoglobulin"/>
    <property type="match status" value="1"/>
</dbReference>
<evidence type="ECO:0000256" key="2">
    <source>
        <dbReference type="SAM" id="SignalP"/>
    </source>
</evidence>
<dbReference type="InterPro" id="IPR007110">
    <property type="entry name" value="Ig-like_dom"/>
</dbReference>
<proteinExistence type="predicted"/>
<dbReference type="EMBL" id="CAJPEV010002877">
    <property type="protein sequence ID" value="CAG0898316.1"/>
    <property type="molecule type" value="Genomic_DNA"/>
</dbReference>
<dbReference type="AlphaFoldDB" id="A0A7R9FPZ0"/>
<gene>
    <name evidence="4" type="ORF">DSTB1V02_LOCUS10253</name>
</gene>
<sequence>MCRVLSVVLAACLASAARAPKKAEKPTKAVSKVEGRSFLLESGGFFDDDYYGGGYRRSYYRPYDDYYRGSYRLNDGYDYRYDDTYRNRYYGSRYPSNCRYGRDAQLRCEFPGQNIYGVSFSSLRSIASDVHVSRVSPSQRVEWWPVDDPRYNWQFRGRVSTYEYGGTATLEIRDVRPDDFGMYWCVADVTGYYGGYYGDYNGYNRYDSDNYRSGYGYDDYRPGYDDNRGLGRSYYPGRYQREGEATATRQSEHGGGGLRVAGGSDPAVRLLLSSCEHRGCCDSGAFMR</sequence>
<feature type="region of interest" description="Disordered" evidence="1">
    <location>
        <begin position="241"/>
        <end position="261"/>
    </location>
</feature>
<evidence type="ECO:0000313" key="4">
    <source>
        <dbReference type="EMBL" id="CAD7250480.1"/>
    </source>
</evidence>